<dbReference type="AlphaFoldDB" id="A0A4S8L5E6"/>
<evidence type="ECO:0000313" key="2">
    <source>
        <dbReference type="Proteomes" id="UP000297245"/>
    </source>
</evidence>
<dbReference type="EMBL" id="ML179641">
    <property type="protein sequence ID" value="THU83789.1"/>
    <property type="molecule type" value="Genomic_DNA"/>
</dbReference>
<evidence type="ECO:0000313" key="1">
    <source>
        <dbReference type="EMBL" id="THU83789.1"/>
    </source>
</evidence>
<keyword evidence="2" id="KW-1185">Reference proteome</keyword>
<gene>
    <name evidence="1" type="ORF">K435DRAFT_971430</name>
</gene>
<proteinExistence type="predicted"/>
<dbReference type="Proteomes" id="UP000297245">
    <property type="component" value="Unassembled WGS sequence"/>
</dbReference>
<dbReference type="Gene3D" id="3.80.10.10">
    <property type="entry name" value="Ribonuclease Inhibitor"/>
    <property type="match status" value="1"/>
</dbReference>
<dbReference type="SUPFAM" id="SSF52058">
    <property type="entry name" value="L domain-like"/>
    <property type="match status" value="1"/>
</dbReference>
<evidence type="ECO:0008006" key="3">
    <source>
        <dbReference type="Google" id="ProtNLM"/>
    </source>
</evidence>
<dbReference type="OrthoDB" id="2927557at2759"/>
<protein>
    <recommendedName>
        <fullName evidence="3">F-box domain-containing protein</fullName>
    </recommendedName>
</protein>
<reference evidence="1 2" key="1">
    <citation type="journal article" date="2019" name="Nat. Ecol. Evol.">
        <title>Megaphylogeny resolves global patterns of mushroom evolution.</title>
        <authorList>
            <person name="Varga T."/>
            <person name="Krizsan K."/>
            <person name="Foldi C."/>
            <person name="Dima B."/>
            <person name="Sanchez-Garcia M."/>
            <person name="Sanchez-Ramirez S."/>
            <person name="Szollosi G.J."/>
            <person name="Szarkandi J.G."/>
            <person name="Papp V."/>
            <person name="Albert L."/>
            <person name="Andreopoulos W."/>
            <person name="Angelini C."/>
            <person name="Antonin V."/>
            <person name="Barry K.W."/>
            <person name="Bougher N.L."/>
            <person name="Buchanan P."/>
            <person name="Buyck B."/>
            <person name="Bense V."/>
            <person name="Catcheside P."/>
            <person name="Chovatia M."/>
            <person name="Cooper J."/>
            <person name="Damon W."/>
            <person name="Desjardin D."/>
            <person name="Finy P."/>
            <person name="Geml J."/>
            <person name="Haridas S."/>
            <person name="Hughes K."/>
            <person name="Justo A."/>
            <person name="Karasinski D."/>
            <person name="Kautmanova I."/>
            <person name="Kiss B."/>
            <person name="Kocsube S."/>
            <person name="Kotiranta H."/>
            <person name="LaButti K.M."/>
            <person name="Lechner B.E."/>
            <person name="Liimatainen K."/>
            <person name="Lipzen A."/>
            <person name="Lukacs Z."/>
            <person name="Mihaltcheva S."/>
            <person name="Morgado L.N."/>
            <person name="Niskanen T."/>
            <person name="Noordeloos M.E."/>
            <person name="Ohm R.A."/>
            <person name="Ortiz-Santana B."/>
            <person name="Ovrebo C."/>
            <person name="Racz N."/>
            <person name="Riley R."/>
            <person name="Savchenko A."/>
            <person name="Shiryaev A."/>
            <person name="Soop K."/>
            <person name="Spirin V."/>
            <person name="Szebenyi C."/>
            <person name="Tomsovsky M."/>
            <person name="Tulloss R.E."/>
            <person name="Uehling J."/>
            <person name="Grigoriev I.V."/>
            <person name="Vagvolgyi C."/>
            <person name="Papp T."/>
            <person name="Martin F.M."/>
            <person name="Miettinen O."/>
            <person name="Hibbett D.S."/>
            <person name="Nagy L.G."/>
        </authorList>
    </citation>
    <scope>NUCLEOTIDE SEQUENCE [LARGE SCALE GENOMIC DNA]</scope>
    <source>
        <strain evidence="1 2">CBS 962.96</strain>
    </source>
</reference>
<accession>A0A4S8L5E6</accession>
<name>A0A4S8L5E6_DENBC</name>
<sequence>MPDPYTSLPLENVLEILSFACQPLDPEERTLEHSFERTLGVPLALSQTCKHWRTLLHSPDLSRLWAYVLICMDEFPYTDYSRFDGTLGYSTRGTFRKMKAVVRQYLNRSYPHPFEFDALFPDLERVMGESAYFKREVDRVLGVLGLHADRWKRVSLRIYGNSYDRITPLRLPMLQSLSLEVLMSDPDYHLGIFGRHSFPYTPNLHTLHLSSNHDPIDNPEHNSFHQVRTLKITDYELLDALDVLQSTPSAREVQLDNIKDFFQDPDYPPISSQLQSLVITGDCVPDAPSDEPDYVPYFQRLFTLLQVPNLTSITITPDLQSYSMVPVLPTATFMNSFLQSRLYDVTDFTLTDVELSDNSDSFLTSLIPQMTSLVRLTLHEVRRRGSNIIPVDPFITLSFVECLLPGEVSLLPRLTYLELKSDLLAFDEVYLAQMIHARAVDYDGSLQNRLQQATLRIGRDFSVMAREILATAGIVVDYDY</sequence>
<dbReference type="InterPro" id="IPR032675">
    <property type="entry name" value="LRR_dom_sf"/>
</dbReference>
<organism evidence="1 2">
    <name type="scientific">Dendrothele bispora (strain CBS 962.96)</name>
    <dbReference type="NCBI Taxonomy" id="1314807"/>
    <lineage>
        <taxon>Eukaryota</taxon>
        <taxon>Fungi</taxon>
        <taxon>Dikarya</taxon>
        <taxon>Basidiomycota</taxon>
        <taxon>Agaricomycotina</taxon>
        <taxon>Agaricomycetes</taxon>
        <taxon>Agaricomycetidae</taxon>
        <taxon>Agaricales</taxon>
        <taxon>Agaricales incertae sedis</taxon>
        <taxon>Dendrothele</taxon>
    </lineage>
</organism>